<reference evidence="1 2" key="1">
    <citation type="submission" date="2020-01" db="EMBL/GenBank/DDBJ databases">
        <title>Sphingomonas sp. C33 whole genome sequece.</title>
        <authorList>
            <person name="Park C."/>
        </authorList>
    </citation>
    <scope>NUCLEOTIDE SEQUENCE [LARGE SCALE GENOMIC DNA]</scope>
    <source>
        <strain evidence="1 2">C33</strain>
    </source>
</reference>
<organism evidence="1 2">
    <name type="scientific">Sphingomonas changnyeongensis</name>
    <dbReference type="NCBI Taxonomy" id="2698679"/>
    <lineage>
        <taxon>Bacteria</taxon>
        <taxon>Pseudomonadati</taxon>
        <taxon>Pseudomonadota</taxon>
        <taxon>Alphaproteobacteria</taxon>
        <taxon>Sphingomonadales</taxon>
        <taxon>Sphingomonadaceae</taxon>
        <taxon>Sphingomonas</taxon>
    </lineage>
</organism>
<dbReference type="AlphaFoldDB" id="A0A7Z2S826"/>
<accession>A0A7Z2S826</accession>
<proteinExistence type="predicted"/>
<dbReference type="RefSeq" id="WP_160592165.1">
    <property type="nucleotide sequence ID" value="NZ_CP047895.1"/>
</dbReference>
<dbReference type="Gene3D" id="1.25.40.10">
    <property type="entry name" value="Tetratricopeptide repeat domain"/>
    <property type="match status" value="1"/>
</dbReference>
<evidence type="ECO:0000313" key="1">
    <source>
        <dbReference type="EMBL" id="QHL90237.1"/>
    </source>
</evidence>
<protein>
    <recommendedName>
        <fullName evidence="3">Tetratricopeptide repeat protein</fullName>
    </recommendedName>
</protein>
<dbReference type="EMBL" id="CP047895">
    <property type="protein sequence ID" value="QHL90237.1"/>
    <property type="molecule type" value="Genomic_DNA"/>
</dbReference>
<dbReference type="SUPFAM" id="SSF48452">
    <property type="entry name" value="TPR-like"/>
    <property type="match status" value="1"/>
</dbReference>
<dbReference type="InterPro" id="IPR011990">
    <property type="entry name" value="TPR-like_helical_dom_sf"/>
</dbReference>
<keyword evidence="2" id="KW-1185">Reference proteome</keyword>
<evidence type="ECO:0000313" key="2">
    <source>
        <dbReference type="Proteomes" id="UP000464468"/>
    </source>
</evidence>
<dbReference type="KEGG" id="schy:GVO57_04530"/>
<evidence type="ECO:0008006" key="3">
    <source>
        <dbReference type="Google" id="ProtNLM"/>
    </source>
</evidence>
<dbReference type="Proteomes" id="UP000464468">
    <property type="component" value="Chromosome"/>
</dbReference>
<name>A0A7Z2S826_9SPHN</name>
<gene>
    <name evidence="1" type="ORF">GVO57_04530</name>
</gene>
<sequence>MAALNRAPQIILVAGLAVLAWQAVAFGVGIGLRRSAPVLAARFAPDNALVLGRTAQYQLKDAFPEAIGTARRALRRDPTSAAAAGALSMAFARQGQIDRSAAMLEYSQAISRRDLPTQLWAIELAVQRNDIGRALGHYDIALRVGKNMPTILFPILASAAADPAIRAPLARMLAAGTPWKNSFLDYLSAQTQDLSSASQLVDAVYRSGGTVRHEPIGILVQRLAEKNDVAAAWRLYRLQAPRAQPIEVRNGDFNETLRLPTIFDWRLEDSGDARAEILRGTDGGELHLEARVGAGSMVASQRLLLPPGRFALEFKARPAEGATLGTSKFAIICVPSGQNLAETKLASGGRSVHAFAFSVPAGCPSQSLLLTAQSESMGSGVDGAVDGVRVRRVAPPNALQ</sequence>